<dbReference type="InterPro" id="IPR047865">
    <property type="entry name" value="Ribosomal_uL10_bac_type"/>
</dbReference>
<gene>
    <name evidence="4" type="ORF">WJX72_005529</name>
</gene>
<dbReference type="GO" id="GO:1990904">
    <property type="term" value="C:ribonucleoprotein complex"/>
    <property type="evidence" value="ECO:0007669"/>
    <property type="project" value="UniProtKB-KW"/>
</dbReference>
<evidence type="ECO:0000256" key="3">
    <source>
        <dbReference type="ARBA" id="ARBA00023274"/>
    </source>
</evidence>
<evidence type="ECO:0000313" key="5">
    <source>
        <dbReference type="Proteomes" id="UP001489004"/>
    </source>
</evidence>
<evidence type="ECO:0000256" key="2">
    <source>
        <dbReference type="ARBA" id="ARBA00022980"/>
    </source>
</evidence>
<proteinExistence type="inferred from homology"/>
<organism evidence="4 5">
    <name type="scientific">[Myrmecia] bisecta</name>
    <dbReference type="NCBI Taxonomy" id="41462"/>
    <lineage>
        <taxon>Eukaryota</taxon>
        <taxon>Viridiplantae</taxon>
        <taxon>Chlorophyta</taxon>
        <taxon>core chlorophytes</taxon>
        <taxon>Trebouxiophyceae</taxon>
        <taxon>Trebouxiales</taxon>
        <taxon>Trebouxiaceae</taxon>
        <taxon>Myrmecia</taxon>
    </lineage>
</organism>
<dbReference type="EMBL" id="JALJOR010000007">
    <property type="protein sequence ID" value="KAK9814411.1"/>
    <property type="molecule type" value="Genomic_DNA"/>
</dbReference>
<dbReference type="GO" id="GO:0005840">
    <property type="term" value="C:ribosome"/>
    <property type="evidence" value="ECO:0007669"/>
    <property type="project" value="UniProtKB-KW"/>
</dbReference>
<keyword evidence="2" id="KW-0689">Ribosomal protein</keyword>
<evidence type="ECO:0000313" key="4">
    <source>
        <dbReference type="EMBL" id="KAK9814411.1"/>
    </source>
</evidence>
<dbReference type="Proteomes" id="UP001489004">
    <property type="component" value="Unassembled WGS sequence"/>
</dbReference>
<dbReference type="CDD" id="cd05797">
    <property type="entry name" value="Ribosomal_L10"/>
    <property type="match status" value="1"/>
</dbReference>
<keyword evidence="5" id="KW-1185">Reference proteome</keyword>
<name>A0AAW1Q143_9CHLO</name>
<protein>
    <recommendedName>
        <fullName evidence="6">50S ribosomal protein L10</fullName>
    </recommendedName>
</protein>
<comment type="caution">
    <text evidence="4">The sequence shown here is derived from an EMBL/GenBank/DDBJ whole genome shotgun (WGS) entry which is preliminary data.</text>
</comment>
<dbReference type="SUPFAM" id="SSF160369">
    <property type="entry name" value="Ribosomal protein L10-like"/>
    <property type="match status" value="1"/>
</dbReference>
<keyword evidence="3" id="KW-0687">Ribonucleoprotein</keyword>
<dbReference type="Gene3D" id="3.30.70.1730">
    <property type="match status" value="1"/>
</dbReference>
<dbReference type="NCBIfam" id="NF000955">
    <property type="entry name" value="PRK00099.1-1"/>
    <property type="match status" value="1"/>
</dbReference>
<comment type="similarity">
    <text evidence="1">Belongs to the universal ribosomal protein uL10 family.</text>
</comment>
<evidence type="ECO:0008006" key="6">
    <source>
        <dbReference type="Google" id="ProtNLM"/>
    </source>
</evidence>
<accession>A0AAW1Q143</accession>
<evidence type="ECO:0000256" key="1">
    <source>
        <dbReference type="ARBA" id="ARBA00008889"/>
    </source>
</evidence>
<reference evidence="4 5" key="1">
    <citation type="journal article" date="2024" name="Nat. Commun.">
        <title>Phylogenomics reveals the evolutionary origins of lichenization in chlorophyte algae.</title>
        <authorList>
            <person name="Puginier C."/>
            <person name="Libourel C."/>
            <person name="Otte J."/>
            <person name="Skaloud P."/>
            <person name="Haon M."/>
            <person name="Grisel S."/>
            <person name="Petersen M."/>
            <person name="Berrin J.G."/>
            <person name="Delaux P.M."/>
            <person name="Dal Grande F."/>
            <person name="Keller J."/>
        </authorList>
    </citation>
    <scope>NUCLEOTIDE SEQUENCE [LARGE SCALE GENOMIC DNA]</scope>
    <source>
        <strain evidence="4 5">SAG 2043</strain>
    </source>
</reference>
<dbReference type="PANTHER" id="PTHR11560">
    <property type="entry name" value="39S RIBOSOMAL PROTEIN L10, MITOCHONDRIAL"/>
    <property type="match status" value="1"/>
</dbReference>
<dbReference type="Pfam" id="PF00466">
    <property type="entry name" value="Ribosomal_L10"/>
    <property type="match status" value="1"/>
</dbReference>
<dbReference type="InterPro" id="IPR043141">
    <property type="entry name" value="Ribosomal_uL10-like_sf"/>
</dbReference>
<sequence>MVAQATLLAGSMAPVASSSGRCIGSATALSFRSNLGCTAQFRVQQRTCLRQRELTLQVEDAITRAKKEETVANLVQGLQSSAVVFGMRHERVKVKQLQEFRRKLPEGAKLVVAKNTLMGVAADQVEGWQELKSGFKKENAWVFIGEDCIAESVKAFMDFEAGLLAAIPKEQRASAKPTDISIGVMDNKPLDMAGIKKLEKLPTKAQLITTIAILIKKVPTKVAVAIKQVPTKVAFGVKALADGDEDKARIVGELFPKPATE</sequence>
<dbReference type="InterPro" id="IPR001790">
    <property type="entry name" value="Ribosomal_uL10"/>
</dbReference>
<dbReference type="AlphaFoldDB" id="A0AAW1Q143"/>